<reference evidence="1" key="4">
    <citation type="submission" date="2025-09" db="UniProtKB">
        <authorList>
            <consortium name="Ensembl"/>
        </authorList>
    </citation>
    <scope>IDENTIFICATION</scope>
</reference>
<dbReference type="GeneTree" id="ENSGT00550000076377"/>
<dbReference type="EMBL" id="CABD030025590">
    <property type="status" value="NOT_ANNOTATED_CDS"/>
    <property type="molecule type" value="Genomic_DNA"/>
</dbReference>
<organism evidence="1 2">
    <name type="scientific">Gorilla gorilla gorilla</name>
    <name type="common">Western lowland gorilla</name>
    <dbReference type="NCBI Taxonomy" id="9595"/>
    <lineage>
        <taxon>Eukaryota</taxon>
        <taxon>Metazoa</taxon>
        <taxon>Chordata</taxon>
        <taxon>Craniata</taxon>
        <taxon>Vertebrata</taxon>
        <taxon>Euteleostomi</taxon>
        <taxon>Mammalia</taxon>
        <taxon>Eutheria</taxon>
        <taxon>Euarchontoglires</taxon>
        <taxon>Primates</taxon>
        <taxon>Haplorrhini</taxon>
        <taxon>Catarrhini</taxon>
        <taxon>Hominidae</taxon>
        <taxon>Gorilla</taxon>
    </lineage>
</organism>
<protein>
    <submittedName>
        <fullName evidence="1">Uncharacterized protein</fullName>
    </submittedName>
</protein>
<sequence>MWPNSDIEARRVGPVVNGKSTRCQLKQAQLPSFSQACKELGLHKKPTEWPLKLVPQHRAVGPCLLKHPLCFPLASCSGQLPKSFP</sequence>
<dbReference type="OMA" id="PCLLKHP"/>
<reference evidence="1 2" key="2">
    <citation type="journal article" date="2012" name="Nature">
        <title>Insights into hominid evolution from the gorilla genome sequence.</title>
        <authorList>
            <person name="Scally A."/>
            <person name="Dutheil J.Y."/>
            <person name="Hillier L.W."/>
            <person name="Jordan G.E."/>
            <person name="Goodhead I."/>
            <person name="Herrero J."/>
            <person name="Hobolth A."/>
            <person name="Lappalainen T."/>
            <person name="Mailund T."/>
            <person name="Marques-Bonet T."/>
            <person name="McCarthy S."/>
            <person name="Montgomery S.H."/>
            <person name="Schwalie P.C."/>
            <person name="Tang Y.A."/>
            <person name="Ward M.C."/>
            <person name="Xue Y."/>
            <person name="Yngvadottir B."/>
            <person name="Alkan C."/>
            <person name="Andersen L.N."/>
            <person name="Ayub Q."/>
            <person name="Ball E.V."/>
            <person name="Beal K."/>
            <person name="Bradley B.J."/>
            <person name="Chen Y."/>
            <person name="Clee C.M."/>
            <person name="Fitzgerald S."/>
            <person name="Graves T.A."/>
            <person name="Gu Y."/>
            <person name="Heath P."/>
            <person name="Heger A."/>
            <person name="Karakoc E."/>
            <person name="Kolb-Kokocinski A."/>
            <person name="Laird G.K."/>
            <person name="Lunter G."/>
            <person name="Meader S."/>
            <person name="Mort M."/>
            <person name="Mullikin J.C."/>
            <person name="Munch K."/>
            <person name="O'Connor T.D."/>
            <person name="Phillips A.D."/>
            <person name="Prado-Martinez J."/>
            <person name="Rogers A.S."/>
            <person name="Sajjadian S."/>
            <person name="Schmidt D."/>
            <person name="Shaw K."/>
            <person name="Simpson J.T."/>
            <person name="Stenson P.D."/>
            <person name="Turner D.J."/>
            <person name="Vigilant L."/>
            <person name="Vilella A.J."/>
            <person name="Whitener W."/>
            <person name="Zhu B."/>
            <person name="Cooper D.N."/>
            <person name="de Jong P."/>
            <person name="Dermitzakis E.T."/>
            <person name="Eichler E.E."/>
            <person name="Flicek P."/>
            <person name="Goldman N."/>
            <person name="Mundy N.I."/>
            <person name="Ning Z."/>
            <person name="Odom D.T."/>
            <person name="Ponting C.P."/>
            <person name="Quail M.A."/>
            <person name="Ryder O.A."/>
            <person name="Searle S.M."/>
            <person name="Warren W.C."/>
            <person name="Wilson R.K."/>
            <person name="Schierup M.H."/>
            <person name="Rogers J."/>
            <person name="Tyler-Smith C."/>
            <person name="Durbin R."/>
        </authorList>
    </citation>
    <scope>NUCLEOTIDE SEQUENCE [LARGE SCALE GENOMIC DNA]</scope>
</reference>
<reference evidence="1" key="3">
    <citation type="submission" date="2025-08" db="UniProtKB">
        <authorList>
            <consortium name="Ensembl"/>
        </authorList>
    </citation>
    <scope>IDENTIFICATION</scope>
</reference>
<dbReference type="Bgee" id="ENSGGOG00000043359">
    <property type="expression patterns" value="Expressed in heart and 2 other cell types or tissues"/>
</dbReference>
<dbReference type="Ensembl" id="ENSGGOT00000057415.1">
    <property type="protein sequence ID" value="ENSGGOP00000039637.1"/>
    <property type="gene ID" value="ENSGGOG00000043359.1"/>
</dbReference>
<evidence type="ECO:0000313" key="2">
    <source>
        <dbReference type="Proteomes" id="UP000001519"/>
    </source>
</evidence>
<proteinExistence type="predicted"/>
<dbReference type="Proteomes" id="UP000001519">
    <property type="component" value="Chromosome 3"/>
</dbReference>
<dbReference type="AlphaFoldDB" id="A0A2I2YY25"/>
<evidence type="ECO:0000313" key="1">
    <source>
        <dbReference type="Ensembl" id="ENSGGOP00000039637.1"/>
    </source>
</evidence>
<keyword evidence="2" id="KW-1185">Reference proteome</keyword>
<accession>A0A2I2YY25</accession>
<reference evidence="2" key="1">
    <citation type="submission" date="2011-05" db="EMBL/GenBank/DDBJ databases">
        <title>Insights into the evolution of the great apes provided by the gorilla genome.</title>
        <authorList>
            <person name="Scally A."/>
        </authorList>
    </citation>
    <scope>NUCLEOTIDE SEQUENCE [LARGE SCALE GENOMIC DNA]</scope>
</reference>
<name>A0A2I2YY25_GORGO</name>
<dbReference type="InParanoid" id="A0A2I2YY25"/>